<feature type="transmembrane region" description="Helical" evidence="1">
    <location>
        <begin position="111"/>
        <end position="135"/>
    </location>
</feature>
<feature type="transmembrane region" description="Helical" evidence="1">
    <location>
        <begin position="47"/>
        <end position="67"/>
    </location>
</feature>
<keyword evidence="1" id="KW-1133">Transmembrane helix</keyword>
<dbReference type="EMBL" id="JBEHCU010007409">
    <property type="protein sequence ID" value="KAL1394868.1"/>
    <property type="molecule type" value="Genomic_DNA"/>
</dbReference>
<sequence>MQRTNNQDDPGVPLQRFEWESRNQQSTVPPAERDGYKDFEKIDVHNFTGLATILAVNVQQLYLLISVGPELGAMFYVLISITSVSAIFVVVLLPIRLVLEACKKIRDRRTWLWLYYTSLVLNVLIFVLNLVLQIFDQTTEKCQVLLNQPLPVVAARDEEPK</sequence>
<keyword evidence="1" id="KW-0472">Membrane</keyword>
<evidence type="ECO:0000313" key="2">
    <source>
        <dbReference type="EMBL" id="KAL1394868.1"/>
    </source>
</evidence>
<feature type="transmembrane region" description="Helical" evidence="1">
    <location>
        <begin position="73"/>
        <end position="99"/>
    </location>
</feature>
<accession>A0ABD1D5G8</accession>
<dbReference type="Proteomes" id="UP001562425">
    <property type="component" value="Unassembled WGS sequence"/>
</dbReference>
<evidence type="ECO:0000313" key="3">
    <source>
        <dbReference type="Proteomes" id="UP001562425"/>
    </source>
</evidence>
<keyword evidence="1" id="KW-0812">Transmembrane</keyword>
<proteinExistence type="predicted"/>
<dbReference type="AlphaFoldDB" id="A0ABD1D5G8"/>
<reference evidence="2 3" key="1">
    <citation type="submission" date="2024-05" db="EMBL/GenBank/DDBJ databases">
        <title>Culex pipiens pipiens assembly and annotation.</title>
        <authorList>
            <person name="Alout H."/>
            <person name="Durand T."/>
        </authorList>
    </citation>
    <scope>NUCLEOTIDE SEQUENCE [LARGE SCALE GENOMIC DNA]</scope>
    <source>
        <strain evidence="2">HA-2024</strain>
        <tissue evidence="2">Whole body</tissue>
    </source>
</reference>
<keyword evidence="3" id="KW-1185">Reference proteome</keyword>
<comment type="caution">
    <text evidence="2">The sequence shown here is derived from an EMBL/GenBank/DDBJ whole genome shotgun (WGS) entry which is preliminary data.</text>
</comment>
<gene>
    <name evidence="2" type="ORF">pipiens_002973</name>
</gene>
<organism evidence="2 3">
    <name type="scientific">Culex pipiens pipiens</name>
    <name type="common">Northern house mosquito</name>
    <dbReference type="NCBI Taxonomy" id="38569"/>
    <lineage>
        <taxon>Eukaryota</taxon>
        <taxon>Metazoa</taxon>
        <taxon>Ecdysozoa</taxon>
        <taxon>Arthropoda</taxon>
        <taxon>Hexapoda</taxon>
        <taxon>Insecta</taxon>
        <taxon>Pterygota</taxon>
        <taxon>Neoptera</taxon>
        <taxon>Endopterygota</taxon>
        <taxon>Diptera</taxon>
        <taxon>Nematocera</taxon>
        <taxon>Culicoidea</taxon>
        <taxon>Culicidae</taxon>
        <taxon>Culicinae</taxon>
        <taxon>Culicini</taxon>
        <taxon>Culex</taxon>
        <taxon>Culex</taxon>
    </lineage>
</organism>
<name>A0ABD1D5G8_CULPP</name>
<evidence type="ECO:0000256" key="1">
    <source>
        <dbReference type="SAM" id="Phobius"/>
    </source>
</evidence>
<protein>
    <submittedName>
        <fullName evidence="2">Uncharacterized protein</fullName>
    </submittedName>
</protein>